<gene>
    <name evidence="1" type="ORF">WCY31_07375</name>
</gene>
<reference evidence="1 2" key="1">
    <citation type="submission" date="2024-03" db="EMBL/GenBank/DDBJ databases">
        <title>Sulfurimonas sp. HSL3-1.</title>
        <authorList>
            <person name="Wang S."/>
        </authorList>
    </citation>
    <scope>NUCLEOTIDE SEQUENCE [LARGE SCALE GENOMIC DNA]</scope>
    <source>
        <strain evidence="1 2">HSL3-1</strain>
    </source>
</reference>
<dbReference type="EMBL" id="CP147920">
    <property type="protein sequence ID" value="XAU14075.1"/>
    <property type="molecule type" value="Genomic_DNA"/>
</dbReference>
<keyword evidence="2" id="KW-1185">Reference proteome</keyword>
<protein>
    <submittedName>
        <fullName evidence="1">Uncharacterized protein</fullName>
    </submittedName>
</protein>
<proteinExistence type="predicted"/>
<evidence type="ECO:0000313" key="2">
    <source>
        <dbReference type="Proteomes" id="UP001447842"/>
    </source>
</evidence>
<organism evidence="1 2">
    <name type="scientific">Sulfurimonas diazotrophicus</name>
    <dbReference type="NCBI Taxonomy" id="3131939"/>
    <lineage>
        <taxon>Bacteria</taxon>
        <taxon>Pseudomonadati</taxon>
        <taxon>Campylobacterota</taxon>
        <taxon>Epsilonproteobacteria</taxon>
        <taxon>Campylobacterales</taxon>
        <taxon>Sulfurimonadaceae</taxon>
        <taxon>Sulfurimonas</taxon>
    </lineage>
</organism>
<dbReference type="RefSeq" id="WP_345969180.1">
    <property type="nucleotide sequence ID" value="NZ_CP147920.1"/>
</dbReference>
<sequence>MNKAHSAEAQKILNIYRFYQKDGNLYLTADDETLDAIFEAVVDAINDCGPLKATLPYNEFVHPSKMTAEGDPGWVGHFEERDNRRFFLSDIHDYLYLLYGRQ</sequence>
<accession>A0ABZ3H6B2</accession>
<dbReference type="Proteomes" id="UP001447842">
    <property type="component" value="Chromosome"/>
</dbReference>
<name>A0ABZ3H6B2_9BACT</name>
<evidence type="ECO:0000313" key="1">
    <source>
        <dbReference type="EMBL" id="XAU14075.1"/>
    </source>
</evidence>